<dbReference type="RefSeq" id="WP_188857760.1">
    <property type="nucleotide sequence ID" value="NZ_BMOS01000017.1"/>
</dbReference>
<evidence type="ECO:0000259" key="1">
    <source>
        <dbReference type="SMART" id="SM00932"/>
    </source>
</evidence>
<feature type="domain" description="Scaffold protein Nfu/NifU N-terminal" evidence="1">
    <location>
        <begin position="3"/>
        <end position="86"/>
    </location>
</feature>
<dbReference type="SMART" id="SM00932">
    <property type="entry name" value="Nfu_N"/>
    <property type="match status" value="1"/>
</dbReference>
<dbReference type="AlphaFoldDB" id="A0A918D305"/>
<accession>A0A918D305</accession>
<reference evidence="2" key="2">
    <citation type="submission" date="2020-09" db="EMBL/GenBank/DDBJ databases">
        <authorList>
            <person name="Sun Q."/>
            <person name="Ohkuma M."/>
        </authorList>
    </citation>
    <scope>NUCLEOTIDE SEQUENCE</scope>
    <source>
        <strain evidence="2">JCM 17251</strain>
    </source>
</reference>
<evidence type="ECO:0000313" key="2">
    <source>
        <dbReference type="EMBL" id="GGN60386.1"/>
    </source>
</evidence>
<name>A0A918D305_9BACI</name>
<protein>
    <recommendedName>
        <fullName evidence="1">Scaffold protein Nfu/NifU N-terminal domain-containing protein</fullName>
    </recommendedName>
</protein>
<dbReference type="InterPro" id="IPR014824">
    <property type="entry name" value="Nfu/NifU_N"/>
</dbReference>
<dbReference type="SUPFAM" id="SSF110836">
    <property type="entry name" value="Hypothetical protein SAV1430"/>
    <property type="match status" value="1"/>
</dbReference>
<dbReference type="InterPro" id="IPR036498">
    <property type="entry name" value="Nfu/NifU_N_sf"/>
</dbReference>
<keyword evidence="3" id="KW-1185">Reference proteome</keyword>
<proteinExistence type="predicted"/>
<dbReference type="Gene3D" id="3.30.1370.70">
    <property type="entry name" value="Scaffold protein Nfu/NifU, N-terminal domain"/>
    <property type="match status" value="1"/>
</dbReference>
<evidence type="ECO:0000313" key="3">
    <source>
        <dbReference type="Proteomes" id="UP000624041"/>
    </source>
</evidence>
<dbReference type="EMBL" id="BMOS01000017">
    <property type="protein sequence ID" value="GGN60386.1"/>
    <property type="molecule type" value="Genomic_DNA"/>
</dbReference>
<dbReference type="Proteomes" id="UP000624041">
    <property type="component" value="Unassembled WGS sequence"/>
</dbReference>
<sequence>MAIRMEGTPNPNAMKFTSDKVIFEGTKSYSLMPGDTSEYDILNDLMTIEGVDNVFGYQNFITVNKHFDVEWEQLSPRVIEMIEKHGY</sequence>
<organism evidence="2 3">
    <name type="scientific">Oceanobacillus indicireducens</name>
    <dbReference type="NCBI Taxonomy" id="1004261"/>
    <lineage>
        <taxon>Bacteria</taxon>
        <taxon>Bacillati</taxon>
        <taxon>Bacillota</taxon>
        <taxon>Bacilli</taxon>
        <taxon>Bacillales</taxon>
        <taxon>Bacillaceae</taxon>
        <taxon>Oceanobacillus</taxon>
    </lineage>
</organism>
<dbReference type="Pfam" id="PF08712">
    <property type="entry name" value="Nfu_N"/>
    <property type="match status" value="1"/>
</dbReference>
<gene>
    <name evidence="2" type="ORF">GCM10007971_24450</name>
</gene>
<comment type="caution">
    <text evidence="2">The sequence shown here is derived from an EMBL/GenBank/DDBJ whole genome shotgun (WGS) entry which is preliminary data.</text>
</comment>
<reference evidence="2" key="1">
    <citation type="journal article" date="2014" name="Int. J. Syst. Evol. Microbiol.">
        <title>Complete genome sequence of Corynebacterium casei LMG S-19264T (=DSM 44701T), isolated from a smear-ripened cheese.</title>
        <authorList>
            <consortium name="US DOE Joint Genome Institute (JGI-PGF)"/>
            <person name="Walter F."/>
            <person name="Albersmeier A."/>
            <person name="Kalinowski J."/>
            <person name="Ruckert C."/>
        </authorList>
    </citation>
    <scope>NUCLEOTIDE SEQUENCE</scope>
    <source>
        <strain evidence="2">JCM 17251</strain>
    </source>
</reference>